<name>A0A385YVB9_9BACL</name>
<dbReference type="RefSeq" id="WP_119883183.1">
    <property type="nucleotide sequence ID" value="NZ_CP032418.1"/>
</dbReference>
<sequence length="179" mass="21212">MKMKLTKFFTVLVAIITFGMVSPDHDLWDSFLDQKEEKQVQSSETKADFATSVYSLAKEQSDIKFGTRIGPVIKEDYYEMIFPKMEEAIQMTYASLHTDQTIQWKVSENPAGGSSEKIFHIYNERTREDLIRFHVRTDLRPKDGYYFNFHYHTWEDNFVSHIDMGEIYWSKNQPPKWLS</sequence>
<gene>
    <name evidence="1" type="ORF">D3873_05920</name>
</gene>
<accession>A0A385YVB9</accession>
<dbReference type="OrthoDB" id="2435352at2"/>
<organism evidence="1 2">
    <name type="scientific">Paenisporosarcina cavernae</name>
    <dbReference type="NCBI Taxonomy" id="2320858"/>
    <lineage>
        <taxon>Bacteria</taxon>
        <taxon>Bacillati</taxon>
        <taxon>Bacillota</taxon>
        <taxon>Bacilli</taxon>
        <taxon>Bacillales</taxon>
        <taxon>Caryophanaceae</taxon>
        <taxon>Paenisporosarcina</taxon>
    </lineage>
</organism>
<dbReference type="EMBL" id="CP032418">
    <property type="protein sequence ID" value="AYC29443.1"/>
    <property type="molecule type" value="Genomic_DNA"/>
</dbReference>
<proteinExistence type="predicted"/>
<evidence type="ECO:0000313" key="2">
    <source>
        <dbReference type="Proteomes" id="UP000265725"/>
    </source>
</evidence>
<dbReference type="KEGG" id="paek:D3873_05920"/>
<reference evidence="2" key="1">
    <citation type="submission" date="2018-09" db="EMBL/GenBank/DDBJ databases">
        <authorList>
            <person name="Zhu H."/>
        </authorList>
    </citation>
    <scope>NUCLEOTIDE SEQUENCE [LARGE SCALE GENOMIC DNA]</scope>
    <source>
        <strain evidence="2">K2R23-3</strain>
    </source>
</reference>
<dbReference type="AlphaFoldDB" id="A0A385YVB9"/>
<dbReference type="Pfam" id="PF14005">
    <property type="entry name" value="YpjP"/>
    <property type="match status" value="1"/>
</dbReference>
<protein>
    <recommendedName>
        <fullName evidence="3">YpjP-like protein</fullName>
    </recommendedName>
</protein>
<evidence type="ECO:0008006" key="3">
    <source>
        <dbReference type="Google" id="ProtNLM"/>
    </source>
</evidence>
<keyword evidence="2" id="KW-1185">Reference proteome</keyword>
<dbReference type="Proteomes" id="UP000265725">
    <property type="component" value="Chromosome"/>
</dbReference>
<dbReference type="InterPro" id="IPR025616">
    <property type="entry name" value="YpjP"/>
</dbReference>
<evidence type="ECO:0000313" key="1">
    <source>
        <dbReference type="EMBL" id="AYC29443.1"/>
    </source>
</evidence>